<dbReference type="AlphaFoldDB" id="A0A811M888"/>
<keyword evidence="1" id="KW-1133">Transmembrane helix</keyword>
<dbReference type="Proteomes" id="UP000659654">
    <property type="component" value="Unassembled WGS sequence"/>
</dbReference>
<name>A0A811M888_BURXY</name>
<feature type="transmembrane region" description="Helical" evidence="1">
    <location>
        <begin position="126"/>
        <end position="149"/>
    </location>
</feature>
<feature type="transmembrane region" description="Helical" evidence="1">
    <location>
        <begin position="65"/>
        <end position="81"/>
    </location>
</feature>
<evidence type="ECO:0000256" key="1">
    <source>
        <dbReference type="SAM" id="Phobius"/>
    </source>
</evidence>
<dbReference type="Proteomes" id="UP000582659">
    <property type="component" value="Unassembled WGS sequence"/>
</dbReference>
<dbReference type="EMBL" id="CAJFDI010000006">
    <property type="protein sequence ID" value="CAD5235376.1"/>
    <property type="molecule type" value="Genomic_DNA"/>
</dbReference>
<reference evidence="2" key="1">
    <citation type="submission" date="2020-09" db="EMBL/GenBank/DDBJ databases">
        <authorList>
            <person name="Kikuchi T."/>
        </authorList>
    </citation>
    <scope>NUCLEOTIDE SEQUENCE</scope>
    <source>
        <strain evidence="2">Ka4C1</strain>
    </source>
</reference>
<comment type="caution">
    <text evidence="2">The sequence shown here is derived from an EMBL/GenBank/DDBJ whole genome shotgun (WGS) entry which is preliminary data.</text>
</comment>
<keyword evidence="1" id="KW-0472">Membrane</keyword>
<keyword evidence="3" id="KW-1185">Reference proteome</keyword>
<gene>
    <name evidence="2" type="ORF">BXYJ_LOCUS15467</name>
</gene>
<dbReference type="EMBL" id="CAJFCV020000006">
    <property type="protein sequence ID" value="CAG9131713.1"/>
    <property type="molecule type" value="Genomic_DNA"/>
</dbReference>
<sequence length="192" mass="22301">MKKDFSHCARQAEKLHSAKKHRAVFCTVRQKLLPHGAKRWQVCVSNTGLLIGLVGFFLIAWFYKLEWIILPFALLVTYSTIRKLEQKKPVYWYATYVVGILTLILLGILSGFAVQEAVLKPDCFELTMIFLVLLTFVPFHLYTLVLVYMDQQNWLSEEKTGKKIKPETLSAVKIIFKDELQRQESKFDARIT</sequence>
<accession>A0A811M888</accession>
<feature type="transmembrane region" description="Helical" evidence="1">
    <location>
        <begin position="93"/>
        <end position="114"/>
    </location>
</feature>
<evidence type="ECO:0000313" key="2">
    <source>
        <dbReference type="EMBL" id="CAD5235376.1"/>
    </source>
</evidence>
<organism evidence="2 3">
    <name type="scientific">Bursaphelenchus xylophilus</name>
    <name type="common">Pinewood nematode worm</name>
    <name type="synonym">Aphelenchoides xylophilus</name>
    <dbReference type="NCBI Taxonomy" id="6326"/>
    <lineage>
        <taxon>Eukaryota</taxon>
        <taxon>Metazoa</taxon>
        <taxon>Ecdysozoa</taxon>
        <taxon>Nematoda</taxon>
        <taxon>Chromadorea</taxon>
        <taxon>Rhabditida</taxon>
        <taxon>Tylenchina</taxon>
        <taxon>Tylenchomorpha</taxon>
        <taxon>Aphelenchoidea</taxon>
        <taxon>Aphelenchoididae</taxon>
        <taxon>Bursaphelenchus</taxon>
    </lineage>
</organism>
<feature type="transmembrane region" description="Helical" evidence="1">
    <location>
        <begin position="40"/>
        <end position="59"/>
    </location>
</feature>
<evidence type="ECO:0000313" key="3">
    <source>
        <dbReference type="Proteomes" id="UP000659654"/>
    </source>
</evidence>
<keyword evidence="1" id="KW-0812">Transmembrane</keyword>
<proteinExistence type="predicted"/>
<protein>
    <submittedName>
        <fullName evidence="2">(pine wood nematode) hypothetical protein</fullName>
    </submittedName>
</protein>